<gene>
    <name evidence="1" type="ORF">D2E25_1571</name>
</gene>
<dbReference type="AlphaFoldDB" id="A0A430FH77"/>
<sequence>MVHVSVDAVASAPSVRTTPCRKQPGGLFLGVVLADRRASNNAREASPQLQDAVSRRLTEGASTTINVANKKIASREMCDAIVVFARSHAG</sequence>
<protein>
    <submittedName>
        <fullName evidence="1">Uncharacterized protein</fullName>
    </submittedName>
</protein>
<evidence type="ECO:0000313" key="2">
    <source>
        <dbReference type="Proteomes" id="UP000287533"/>
    </source>
</evidence>
<proteinExistence type="predicted"/>
<dbReference type="EMBL" id="QXGL01000005">
    <property type="protein sequence ID" value="RSX52160.1"/>
    <property type="molecule type" value="Genomic_DNA"/>
</dbReference>
<reference evidence="1 2" key="1">
    <citation type="submission" date="2018-09" db="EMBL/GenBank/DDBJ databases">
        <title>Characterization of the phylogenetic diversity of five novel species belonging to the genus Bifidobacterium.</title>
        <authorList>
            <person name="Lugli G.A."/>
            <person name="Duranti S."/>
            <person name="Milani C."/>
        </authorList>
    </citation>
    <scope>NUCLEOTIDE SEQUENCE [LARGE SCALE GENOMIC DNA]</scope>
    <source>
        <strain evidence="1 2">2034B</strain>
    </source>
</reference>
<dbReference type="Proteomes" id="UP000287533">
    <property type="component" value="Unassembled WGS sequence"/>
</dbReference>
<comment type="caution">
    <text evidence="1">The sequence shown here is derived from an EMBL/GenBank/DDBJ whole genome shotgun (WGS) entry which is preliminary data.</text>
</comment>
<name>A0A430FH77_9BIFI</name>
<evidence type="ECO:0000313" key="1">
    <source>
        <dbReference type="EMBL" id="RSX52160.1"/>
    </source>
</evidence>
<accession>A0A430FH77</accession>
<organism evidence="1 2">
    <name type="scientific">Bifidobacterium goeldii</name>
    <dbReference type="NCBI Taxonomy" id="2306975"/>
    <lineage>
        <taxon>Bacteria</taxon>
        <taxon>Bacillati</taxon>
        <taxon>Actinomycetota</taxon>
        <taxon>Actinomycetes</taxon>
        <taxon>Bifidobacteriales</taxon>
        <taxon>Bifidobacteriaceae</taxon>
        <taxon>Bifidobacterium</taxon>
    </lineage>
</organism>
<keyword evidence="2" id="KW-1185">Reference proteome</keyword>